<dbReference type="VEuPathDB" id="FungiDB:DIURU_004185"/>
<organism evidence="7 8">
    <name type="scientific">Diutina rugosa</name>
    <name type="common">Yeast</name>
    <name type="synonym">Candida rugosa</name>
    <dbReference type="NCBI Taxonomy" id="5481"/>
    <lineage>
        <taxon>Eukaryota</taxon>
        <taxon>Fungi</taxon>
        <taxon>Dikarya</taxon>
        <taxon>Ascomycota</taxon>
        <taxon>Saccharomycotina</taxon>
        <taxon>Pichiomycetes</taxon>
        <taxon>Debaryomycetaceae</taxon>
        <taxon>Diutina</taxon>
    </lineage>
</organism>
<accession>A0A642UIN7</accession>
<dbReference type="InterPro" id="IPR048625">
    <property type="entry name" value="Sec10_N"/>
</dbReference>
<dbReference type="GO" id="GO:0000145">
    <property type="term" value="C:exocyst"/>
    <property type="evidence" value="ECO:0007669"/>
    <property type="project" value="TreeGrafter"/>
</dbReference>
<dbReference type="GO" id="GO:0006893">
    <property type="term" value="P:Golgi to plasma membrane transport"/>
    <property type="evidence" value="ECO:0007669"/>
    <property type="project" value="TreeGrafter"/>
</dbReference>
<comment type="caution">
    <text evidence="7">The sequence shown here is derived from an EMBL/GenBank/DDBJ whole genome shotgun (WGS) entry which is preliminary data.</text>
</comment>
<keyword evidence="3" id="KW-0268">Exocytosis</keyword>
<dbReference type="EMBL" id="SWFT01000121">
    <property type="protein sequence ID" value="KAA8899702.1"/>
    <property type="molecule type" value="Genomic_DNA"/>
</dbReference>
<dbReference type="Proteomes" id="UP000449547">
    <property type="component" value="Unassembled WGS sequence"/>
</dbReference>
<name>A0A642UIN7_DIURU</name>
<evidence type="ECO:0000313" key="7">
    <source>
        <dbReference type="EMBL" id="KAA8899702.1"/>
    </source>
</evidence>
<evidence type="ECO:0000259" key="6">
    <source>
        <dbReference type="Pfam" id="PF20667"/>
    </source>
</evidence>
<evidence type="ECO:0000313" key="8">
    <source>
        <dbReference type="Proteomes" id="UP000449547"/>
    </source>
</evidence>
<evidence type="ECO:0000256" key="2">
    <source>
        <dbReference type="ARBA" id="ARBA00022448"/>
    </source>
</evidence>
<dbReference type="InterPro" id="IPR048627">
    <property type="entry name" value="Sec10_HB"/>
</dbReference>
<dbReference type="PANTHER" id="PTHR12100">
    <property type="entry name" value="SEC10"/>
    <property type="match status" value="1"/>
</dbReference>
<dbReference type="AlphaFoldDB" id="A0A642UIN7"/>
<evidence type="ECO:0000256" key="4">
    <source>
        <dbReference type="ARBA" id="ARBA00023054"/>
    </source>
</evidence>
<dbReference type="GO" id="GO:0006887">
    <property type="term" value="P:exocytosis"/>
    <property type="evidence" value="ECO:0007669"/>
    <property type="project" value="UniProtKB-KW"/>
</dbReference>
<keyword evidence="8" id="KW-1185">Reference proteome</keyword>
<proteinExistence type="inferred from homology"/>
<dbReference type="Pfam" id="PF07393">
    <property type="entry name" value="Sec10_HB"/>
    <property type="match status" value="1"/>
</dbReference>
<dbReference type="RefSeq" id="XP_034011048.1">
    <property type="nucleotide sequence ID" value="XM_034157030.1"/>
</dbReference>
<dbReference type="GeneID" id="54782836"/>
<dbReference type="Pfam" id="PF20667">
    <property type="entry name" value="Sec10_N"/>
    <property type="match status" value="1"/>
</dbReference>
<evidence type="ECO:0000256" key="3">
    <source>
        <dbReference type="ARBA" id="ARBA00022483"/>
    </source>
</evidence>
<sequence>MSSSFSIYDLDEDIRKLLNLDNFLNGMSVTSFIEELSKDHFNKGQEVNKLEYLDPKPYIRTFESTLRELKQLEGRAEKQRSHSERDTEQFELKHSENVVRLSNKIDAANADFDAVDAEISQVVERLNPLGSKLTKISASRDRSQETIFLIRAFHGFYTKGGYEPLDSLRSSKRREDQIKCARTLRQLRSLGQKLGGEDATKHTKTCVERIEEFCESSEQRWLQHFQTAWEYDDLPKMKETADVLTDFNGGGSVVQRFIENTNSSLLSPPEDPEPSLLDAEDVWVKLQDPNFVDKIEDPGTKQVLDRLKFAIKGQSRIILQVFKEPTQVLRTFLQRVYLQIIYERVSEILSFSLTVGMLAHVRILHTLYLLVQEFTSDIKDFLVSNEFDRDNEVVGVVNSGFYEIFSEFLGDQYWTREKRSLVEIIYSNIHQFTTANEDALKSRQLHDKIRERIEPFKQQDQIQTENRRLQQFKIYAKKQASKVTAAMGSSSDQPHLEPKPNFDSQLEISTVETVLKSSIESIARMMELAPTKSSEYAMELLEIVIFDFSTLYIFGGLEVSYDRLLDNPQSWAWMPLFGHVTSMLYLVTAVIKQIFIPCALNTPALKQRMSSLSNNFISQCEIGLNVILNDTIEIIANKVTTLLAKQKKKDFLTDAIDGEEDTEACEALSEYLQEVYYYVQKSLNGANLKNALIRIGMNVLNQLLEHYKKFTVDYTGGIVLTKDVLHYQMVIDEWGIEELSDQFQLLKEIGNLFTVSYGLIDSLVTEGKLATLKAYTIRQYVQKRADFHQKRTMGEMMESLLLN</sequence>
<comment type="similarity">
    <text evidence="1">Belongs to the SEC10 family.</text>
</comment>
<dbReference type="PANTHER" id="PTHR12100:SF0">
    <property type="entry name" value="EXOCYST COMPLEX COMPONENT 5"/>
    <property type="match status" value="1"/>
</dbReference>
<dbReference type="OrthoDB" id="125856at2759"/>
<feature type="domain" description="Exocyst complex component Sec10-like alpha-helical bundle" evidence="5">
    <location>
        <begin position="179"/>
        <end position="791"/>
    </location>
</feature>
<evidence type="ECO:0000259" key="5">
    <source>
        <dbReference type="Pfam" id="PF07393"/>
    </source>
</evidence>
<protein>
    <submittedName>
        <fullName evidence="7">Uncharacterized protein</fullName>
    </submittedName>
</protein>
<evidence type="ECO:0000256" key="1">
    <source>
        <dbReference type="ARBA" id="ARBA00006572"/>
    </source>
</evidence>
<reference evidence="7 8" key="1">
    <citation type="submission" date="2019-07" db="EMBL/GenBank/DDBJ databases">
        <title>Genome assembly of two rare yeast pathogens: Diutina rugosa and Trichomonascus ciferrii.</title>
        <authorList>
            <person name="Mixao V."/>
            <person name="Saus E."/>
            <person name="Hansen A."/>
            <person name="Lass-Flor C."/>
            <person name="Gabaldon T."/>
        </authorList>
    </citation>
    <scope>NUCLEOTIDE SEQUENCE [LARGE SCALE GENOMIC DNA]</scope>
    <source>
        <strain evidence="7 8">CBS 613</strain>
    </source>
</reference>
<keyword evidence="2" id="KW-0813">Transport</keyword>
<dbReference type="OMA" id="PLCKHHY"/>
<gene>
    <name evidence="7" type="ORF">DIURU_004185</name>
</gene>
<keyword evidence="4" id="KW-0175">Coiled coil</keyword>
<dbReference type="InterPro" id="IPR009976">
    <property type="entry name" value="Sec10-like"/>
</dbReference>
<feature type="domain" description="Exocyst complex component Sec10 N-terminal" evidence="6">
    <location>
        <begin position="55"/>
        <end position="169"/>
    </location>
</feature>